<reference evidence="13 14" key="1">
    <citation type="submission" date="2019-03" db="EMBL/GenBank/DDBJ databases">
        <title>Draft Genome Sequence of Massilia arenosa sp. nov., a Novel Massilia Species Isolated from a Sandy-loam Maize Soil.</title>
        <authorList>
            <person name="Raths R."/>
            <person name="Peta V."/>
            <person name="Bucking H."/>
        </authorList>
    </citation>
    <scope>NUCLEOTIDE SEQUENCE [LARGE SCALE GENOMIC DNA]</scope>
    <source>
        <strain evidence="13 14">MC02</strain>
    </source>
</reference>
<evidence type="ECO:0000313" key="14">
    <source>
        <dbReference type="Proteomes" id="UP000298438"/>
    </source>
</evidence>
<evidence type="ECO:0000259" key="12">
    <source>
        <dbReference type="Pfam" id="PF01636"/>
    </source>
</evidence>
<gene>
    <name evidence="11" type="primary">srkA</name>
    <name evidence="13" type="ORF">E4L96_08940</name>
</gene>
<dbReference type="GO" id="GO:0000287">
    <property type="term" value="F:magnesium ion binding"/>
    <property type="evidence" value="ECO:0007669"/>
    <property type="project" value="UniProtKB-UniRule"/>
</dbReference>
<dbReference type="PANTHER" id="PTHR39573:SF1">
    <property type="entry name" value="STRESS RESPONSE KINASE A"/>
    <property type="match status" value="1"/>
</dbReference>
<dbReference type="Pfam" id="PF01636">
    <property type="entry name" value="APH"/>
    <property type="match status" value="1"/>
</dbReference>
<evidence type="ECO:0000256" key="8">
    <source>
        <dbReference type="ARBA" id="ARBA00022840"/>
    </source>
</evidence>
<evidence type="ECO:0000256" key="4">
    <source>
        <dbReference type="ARBA" id="ARBA00022679"/>
    </source>
</evidence>
<dbReference type="Gene3D" id="1.20.1270.170">
    <property type="match status" value="1"/>
</dbReference>
<dbReference type="HAMAP" id="MF_01497">
    <property type="entry name" value="SrkA_kinase"/>
    <property type="match status" value="1"/>
</dbReference>
<comment type="caution">
    <text evidence="13">The sequence shown here is derived from an EMBL/GenBank/DDBJ whole genome shotgun (WGS) entry which is preliminary data.</text>
</comment>
<dbReference type="NCBIfam" id="NF008738">
    <property type="entry name" value="PRK11768.1"/>
    <property type="match status" value="1"/>
</dbReference>
<accession>A0A4Y9SJY3</accession>
<dbReference type="InterPro" id="IPR002575">
    <property type="entry name" value="Aminoglycoside_PTrfase"/>
</dbReference>
<comment type="subcellular location">
    <subcellularLocation>
        <location evidence="11">Cytoplasm</location>
    </subcellularLocation>
</comment>
<dbReference type="GO" id="GO:0005524">
    <property type="term" value="F:ATP binding"/>
    <property type="evidence" value="ECO:0007669"/>
    <property type="project" value="UniProtKB-UniRule"/>
</dbReference>
<feature type="active site" description="Proton acceptor" evidence="11">
    <location>
        <position position="203"/>
    </location>
</feature>
<dbReference type="GO" id="GO:0005737">
    <property type="term" value="C:cytoplasm"/>
    <property type="evidence" value="ECO:0007669"/>
    <property type="project" value="UniProtKB-SubCell"/>
</dbReference>
<dbReference type="InterPro" id="IPR011009">
    <property type="entry name" value="Kinase-like_dom_sf"/>
</dbReference>
<dbReference type="PANTHER" id="PTHR39573">
    <property type="entry name" value="STRESS RESPONSE KINASE A"/>
    <property type="match status" value="1"/>
</dbReference>
<comment type="catalytic activity">
    <reaction evidence="11">
        <text>L-threonyl-[protein] + ATP = O-phospho-L-threonyl-[protein] + ADP + H(+)</text>
        <dbReference type="Rhea" id="RHEA:46608"/>
        <dbReference type="Rhea" id="RHEA-COMP:11060"/>
        <dbReference type="Rhea" id="RHEA-COMP:11605"/>
        <dbReference type="ChEBI" id="CHEBI:15378"/>
        <dbReference type="ChEBI" id="CHEBI:30013"/>
        <dbReference type="ChEBI" id="CHEBI:30616"/>
        <dbReference type="ChEBI" id="CHEBI:61977"/>
        <dbReference type="ChEBI" id="CHEBI:456216"/>
        <dbReference type="EC" id="2.7.11.1"/>
    </reaction>
</comment>
<evidence type="ECO:0000256" key="3">
    <source>
        <dbReference type="ARBA" id="ARBA00022553"/>
    </source>
</evidence>
<keyword evidence="8 11" id="KW-0067">ATP-binding</keyword>
<dbReference type="InterPro" id="IPR032882">
    <property type="entry name" value="SrkA/RdoA"/>
</dbReference>
<dbReference type="Gene3D" id="1.10.510.10">
    <property type="entry name" value="Transferase(Phosphotransferase) domain 1"/>
    <property type="match status" value="1"/>
</dbReference>
<dbReference type="GO" id="GO:0004674">
    <property type="term" value="F:protein serine/threonine kinase activity"/>
    <property type="evidence" value="ECO:0007669"/>
    <property type="project" value="UniProtKB-UniRule"/>
</dbReference>
<evidence type="ECO:0000256" key="9">
    <source>
        <dbReference type="ARBA" id="ARBA00022842"/>
    </source>
</evidence>
<proteinExistence type="inferred from homology"/>
<comment type="similarity">
    <text evidence="11">Belongs to the SrkA/RdoA protein kinase family.</text>
</comment>
<feature type="domain" description="Aminoglycoside phosphotransferase" evidence="12">
    <location>
        <begin position="35"/>
        <end position="266"/>
    </location>
</feature>
<dbReference type="SUPFAM" id="SSF56112">
    <property type="entry name" value="Protein kinase-like (PK-like)"/>
    <property type="match status" value="1"/>
</dbReference>
<comment type="catalytic activity">
    <reaction evidence="11">
        <text>L-seryl-[protein] + ATP = O-phospho-L-seryl-[protein] + ADP + H(+)</text>
        <dbReference type="Rhea" id="RHEA:17989"/>
        <dbReference type="Rhea" id="RHEA-COMP:9863"/>
        <dbReference type="Rhea" id="RHEA-COMP:11604"/>
        <dbReference type="ChEBI" id="CHEBI:15378"/>
        <dbReference type="ChEBI" id="CHEBI:29999"/>
        <dbReference type="ChEBI" id="CHEBI:30616"/>
        <dbReference type="ChEBI" id="CHEBI:83421"/>
        <dbReference type="ChEBI" id="CHEBI:456216"/>
        <dbReference type="EC" id="2.7.11.1"/>
    </reaction>
</comment>
<evidence type="ECO:0000256" key="5">
    <source>
        <dbReference type="ARBA" id="ARBA00022723"/>
    </source>
</evidence>
<name>A0A4Y9SJY3_9BURK</name>
<dbReference type="GO" id="GO:0106310">
    <property type="term" value="F:protein serine kinase activity"/>
    <property type="evidence" value="ECO:0007669"/>
    <property type="project" value="RHEA"/>
</dbReference>
<feature type="binding site" evidence="11">
    <location>
        <position position="208"/>
    </location>
    <ligand>
        <name>Mg(2+)</name>
        <dbReference type="ChEBI" id="CHEBI:18420"/>
    </ligand>
</feature>
<dbReference type="OrthoDB" id="5392197at2"/>
<evidence type="ECO:0000256" key="7">
    <source>
        <dbReference type="ARBA" id="ARBA00022777"/>
    </source>
</evidence>
<evidence type="ECO:0000256" key="6">
    <source>
        <dbReference type="ARBA" id="ARBA00022741"/>
    </source>
</evidence>
<evidence type="ECO:0000256" key="2">
    <source>
        <dbReference type="ARBA" id="ARBA00022527"/>
    </source>
</evidence>
<keyword evidence="4 11" id="KW-0808">Transferase</keyword>
<evidence type="ECO:0000256" key="1">
    <source>
        <dbReference type="ARBA" id="ARBA00022490"/>
    </source>
</evidence>
<keyword evidence="2 11" id="KW-0723">Serine/threonine-protein kinase</keyword>
<dbReference type="EMBL" id="SPVF01000121">
    <property type="protein sequence ID" value="TFW21347.1"/>
    <property type="molecule type" value="Genomic_DNA"/>
</dbReference>
<dbReference type="Proteomes" id="UP000298438">
    <property type="component" value="Unassembled WGS sequence"/>
</dbReference>
<keyword evidence="1 11" id="KW-0963">Cytoplasm</keyword>
<comment type="function">
    <text evidence="11">A protein kinase that phosphorylates Ser and Thr residues. Probably acts to suppress the effects of stress linked to accumulation of reactive oxygen species. Probably involved in the extracytoplasmic stress response.</text>
</comment>
<keyword evidence="10 11" id="KW-0346">Stress response</keyword>
<dbReference type="EC" id="2.7.11.1" evidence="11"/>
<keyword evidence="7 11" id="KW-0418">Kinase</keyword>
<evidence type="ECO:0000313" key="13">
    <source>
        <dbReference type="EMBL" id="TFW21347.1"/>
    </source>
</evidence>
<keyword evidence="3 11" id="KW-0597">Phosphoprotein</keyword>
<feature type="binding site" evidence="11">
    <location>
        <position position="220"/>
    </location>
    <ligand>
        <name>Mg(2+)</name>
        <dbReference type="ChEBI" id="CHEBI:18420"/>
    </ligand>
</feature>
<organism evidence="13 14">
    <name type="scientific">Zemynaea arenosa</name>
    <dbReference type="NCBI Taxonomy" id="2561931"/>
    <lineage>
        <taxon>Bacteria</taxon>
        <taxon>Pseudomonadati</taxon>
        <taxon>Pseudomonadota</taxon>
        <taxon>Betaproteobacteria</taxon>
        <taxon>Burkholderiales</taxon>
        <taxon>Oxalobacteraceae</taxon>
        <taxon>Telluria group</taxon>
        <taxon>Zemynaea</taxon>
    </lineage>
</organism>
<keyword evidence="14" id="KW-1185">Reference proteome</keyword>
<feature type="site" description="ATP" evidence="11">
    <location>
        <position position="36"/>
    </location>
</feature>
<keyword evidence="9 11" id="KW-0460">Magnesium</keyword>
<evidence type="ECO:0000256" key="11">
    <source>
        <dbReference type="HAMAP-Rule" id="MF_01497"/>
    </source>
</evidence>
<keyword evidence="5 11" id="KW-0479">Metal-binding</keyword>
<evidence type="ECO:0000256" key="10">
    <source>
        <dbReference type="ARBA" id="ARBA00023016"/>
    </source>
</evidence>
<comment type="cofactor">
    <cofactor evidence="11">
        <name>Mg(2+)</name>
        <dbReference type="ChEBI" id="CHEBI:18420"/>
    </cofactor>
</comment>
<dbReference type="AlphaFoldDB" id="A0A4Y9SJY3"/>
<sequence>MNAQPHPFSALSPDCVLDALEAVGLRGDGRLLALNSYENRVYQVGMEEGPPVVAKFYRPGRWTNAAILEEHAFAQALAEAEIPAVPAQVIHGQTLHEFGGFRFAVFARRGGRAPELDDPLTLEWIGRFIGRIHAVGAQAAFTERPTLDPDTYGREARDFLLAGAWLPPELVAPYTAAVDQALDGVARCWERAGDIGAIRLHGDCHAGNVLWTDAGPHFVDFDDARMGPPLQDLWMLLSGDRRDMLRQLGDLLAGYEAFCDFAPRQLYLLEALRTLRLVYYSAWLARRWDDPAFPAAFPWFNTQRYWEERILELREQIGAMDEPPLWPL</sequence>
<keyword evidence="6 11" id="KW-0547">Nucleotide-binding</keyword>
<protein>
    <recommendedName>
        <fullName evidence="11">Stress response kinase A</fullName>
        <ecNumber evidence="11">2.7.11.1</ecNumber>
    </recommendedName>
    <alternativeName>
        <fullName evidence="11">Serine/threonine-protein kinase SrkA</fullName>
    </alternativeName>
</protein>
<comment type="subunit">
    <text evidence="11">Monomer.</text>
</comment>
<feature type="active site" evidence="11">
    <location>
        <position position="220"/>
    </location>
</feature>
<dbReference type="Gene3D" id="3.30.200.70">
    <property type="match status" value="1"/>
</dbReference>
<dbReference type="RefSeq" id="WP_135206870.1">
    <property type="nucleotide sequence ID" value="NZ_SPVF01000121.1"/>
</dbReference>